<keyword evidence="5" id="KW-1185">Reference proteome</keyword>
<evidence type="ECO:0000256" key="1">
    <source>
        <dbReference type="ARBA" id="ARBA00007162"/>
    </source>
</evidence>
<dbReference type="GO" id="GO:0043190">
    <property type="term" value="C:ATP-binding cassette (ABC) transporter complex"/>
    <property type="evidence" value="ECO:0007669"/>
    <property type="project" value="InterPro"/>
</dbReference>
<dbReference type="Proteomes" id="UP000503336">
    <property type="component" value="Chromosome"/>
</dbReference>
<reference evidence="4 5" key="1">
    <citation type="submission" date="2020-02" db="EMBL/GenBank/DDBJ databases">
        <title>complete genome sequence of Rhodobacteraceae bacterium.</title>
        <authorList>
            <person name="Park J."/>
            <person name="Kim Y.-S."/>
            <person name="Kim K.-H."/>
        </authorList>
    </citation>
    <scope>NUCLEOTIDE SEQUENCE [LARGE SCALE GENOMIC DNA]</scope>
    <source>
        <strain evidence="4 5">RR4-56</strain>
    </source>
</reference>
<comment type="similarity">
    <text evidence="1">Belongs to the phosphate/phosphite/phosphonate binding protein family.</text>
</comment>
<feature type="region of interest" description="Disordered" evidence="3">
    <location>
        <begin position="306"/>
        <end position="328"/>
    </location>
</feature>
<keyword evidence="2" id="KW-0732">Signal</keyword>
<organism evidence="4 5">
    <name type="scientific">Pikeienuella piscinae</name>
    <dbReference type="NCBI Taxonomy" id="2748098"/>
    <lineage>
        <taxon>Bacteria</taxon>
        <taxon>Pseudomonadati</taxon>
        <taxon>Pseudomonadota</taxon>
        <taxon>Alphaproteobacteria</taxon>
        <taxon>Rhodobacterales</taxon>
        <taxon>Paracoccaceae</taxon>
        <taxon>Pikeienuella</taxon>
    </lineage>
</organism>
<dbReference type="Pfam" id="PF12974">
    <property type="entry name" value="Phosphonate-bd"/>
    <property type="match status" value="1"/>
</dbReference>
<dbReference type="Gene3D" id="3.40.190.10">
    <property type="entry name" value="Periplasmic binding protein-like II"/>
    <property type="match status" value="2"/>
</dbReference>
<proteinExistence type="inferred from homology"/>
<evidence type="ECO:0000256" key="2">
    <source>
        <dbReference type="ARBA" id="ARBA00022729"/>
    </source>
</evidence>
<dbReference type="InterPro" id="IPR005770">
    <property type="entry name" value="PhnD"/>
</dbReference>
<gene>
    <name evidence="4" type="primary">phnD</name>
    <name evidence="4" type="ORF">G5B40_01275</name>
</gene>
<sequence length="328" mass="36280">MILGFMSEAALAQDTCPNRGQLDDLYCDADGDLVADTPTDPSLLKDPSTLVFAYTPVEDPAVYSNLLQPFIDHLSSCIDRKVVYYSVQSNTAQIEAMRSGRLHIAAFSTGPTAFAVNMAGAVPFASGGSEAGPRGYHLIALVKASSDFHELSDLKDKKVAHTSPSSNSGNLAPRVLFPELGLTPETDYTPMMSGGHDKSILGVMHGDYDMAAVASDVFERMVERGEIQRDDFRILYTSDIFPTNGNVYAHDLTPALQDKIKECFFSYRFSEEEQAELNGEDRYVPVNYKDRWAVVREVAEKSGTPFNKRSYEAQSKREMEKLKKKKAD</sequence>
<dbReference type="NCBIfam" id="TIGR01098">
    <property type="entry name" value="3A0109s03R"/>
    <property type="match status" value="1"/>
</dbReference>
<protein>
    <submittedName>
        <fullName evidence="4">Phosphate/phosphite/phosphonate ABC transporter substrate-binding protein</fullName>
    </submittedName>
</protein>
<dbReference type="KEGG" id="hdh:G5B40_01275"/>
<dbReference type="PANTHER" id="PTHR35841">
    <property type="entry name" value="PHOSPHONATES-BINDING PERIPLASMIC PROTEIN"/>
    <property type="match status" value="1"/>
</dbReference>
<name>A0A7L5BSX9_9RHOB</name>
<dbReference type="PANTHER" id="PTHR35841:SF1">
    <property type="entry name" value="PHOSPHONATES-BINDING PERIPLASMIC PROTEIN"/>
    <property type="match status" value="1"/>
</dbReference>
<dbReference type="AlphaFoldDB" id="A0A7L5BSX9"/>
<evidence type="ECO:0000313" key="5">
    <source>
        <dbReference type="Proteomes" id="UP000503336"/>
    </source>
</evidence>
<evidence type="ECO:0000256" key="3">
    <source>
        <dbReference type="SAM" id="MobiDB-lite"/>
    </source>
</evidence>
<evidence type="ECO:0000313" key="4">
    <source>
        <dbReference type="EMBL" id="QIE54192.1"/>
    </source>
</evidence>
<dbReference type="SUPFAM" id="SSF53850">
    <property type="entry name" value="Periplasmic binding protein-like II"/>
    <property type="match status" value="1"/>
</dbReference>
<accession>A0A7L5BSX9</accession>
<feature type="compositionally biased region" description="Basic and acidic residues" evidence="3">
    <location>
        <begin position="309"/>
        <end position="321"/>
    </location>
</feature>
<dbReference type="GO" id="GO:0055085">
    <property type="term" value="P:transmembrane transport"/>
    <property type="evidence" value="ECO:0007669"/>
    <property type="project" value="InterPro"/>
</dbReference>
<dbReference type="EMBL" id="CP049056">
    <property type="protein sequence ID" value="QIE54192.1"/>
    <property type="molecule type" value="Genomic_DNA"/>
</dbReference>